<evidence type="ECO:0000313" key="3">
    <source>
        <dbReference type="EMBL" id="MBP1987254.1"/>
    </source>
</evidence>
<dbReference type="OrthoDB" id="200377at2157"/>
<dbReference type="Proteomes" id="UP000823736">
    <property type="component" value="Unassembled WGS sequence"/>
</dbReference>
<feature type="domain" description="DUF488" evidence="2">
    <location>
        <begin position="18"/>
        <end position="139"/>
    </location>
</feature>
<dbReference type="InterPro" id="IPR054495">
    <property type="entry name" value="DUF488-N3a"/>
</dbReference>
<keyword evidence="4" id="KW-1185">Reference proteome</keyword>
<proteinExistence type="predicted"/>
<dbReference type="Pfam" id="PF22751">
    <property type="entry name" value="DUF488-N3a"/>
    <property type="match status" value="1"/>
</dbReference>
<sequence>MSADREGEIRTTYVGGLASADVADEDLVLGVVRYEYDFLDRSVDRNVPALAPPEELLDAYNAVREAAAKDESVPDTDDEARRVAWDGVSFRERYLNYLDRAGPQEVLETLRDRLDNGRVVWLVCLEANEAFCHRRLLAARVVDEEPAHFSEIYEPPESEQDPQVALDDFDGGESA</sequence>
<name>A0A8T4H0E0_9EURY</name>
<evidence type="ECO:0000259" key="2">
    <source>
        <dbReference type="Pfam" id="PF22751"/>
    </source>
</evidence>
<dbReference type="EMBL" id="JAGGLC010000003">
    <property type="protein sequence ID" value="MBP1987254.1"/>
    <property type="molecule type" value="Genomic_DNA"/>
</dbReference>
<dbReference type="AlphaFoldDB" id="A0A8T4H0E0"/>
<evidence type="ECO:0000256" key="1">
    <source>
        <dbReference type="SAM" id="MobiDB-lite"/>
    </source>
</evidence>
<organism evidence="3 4">
    <name type="scientific">Halolamina salifodinae</name>
    <dbReference type="NCBI Taxonomy" id="1202767"/>
    <lineage>
        <taxon>Archaea</taxon>
        <taxon>Methanobacteriati</taxon>
        <taxon>Methanobacteriota</taxon>
        <taxon>Stenosarchaea group</taxon>
        <taxon>Halobacteria</taxon>
        <taxon>Halobacteriales</taxon>
        <taxon>Haloferacaceae</taxon>
    </lineage>
</organism>
<accession>A0A8T4H0E0</accession>
<protein>
    <recommendedName>
        <fullName evidence="2">DUF488 domain-containing protein</fullName>
    </recommendedName>
</protein>
<comment type="caution">
    <text evidence="3">The sequence shown here is derived from an EMBL/GenBank/DDBJ whole genome shotgun (WGS) entry which is preliminary data.</text>
</comment>
<feature type="region of interest" description="Disordered" evidence="1">
    <location>
        <begin position="151"/>
        <end position="175"/>
    </location>
</feature>
<evidence type="ECO:0000313" key="4">
    <source>
        <dbReference type="Proteomes" id="UP000823736"/>
    </source>
</evidence>
<dbReference type="RefSeq" id="WP_209491519.1">
    <property type="nucleotide sequence ID" value="NZ_JAGGLC010000003.1"/>
</dbReference>
<gene>
    <name evidence="3" type="ORF">J2753_001752</name>
</gene>
<reference evidence="3" key="1">
    <citation type="submission" date="2021-03" db="EMBL/GenBank/DDBJ databases">
        <title>Genomic Encyclopedia of Type Strains, Phase IV (KMG-IV): sequencing the most valuable type-strain genomes for metagenomic binning, comparative biology and taxonomic classification.</title>
        <authorList>
            <person name="Goeker M."/>
        </authorList>
    </citation>
    <scope>NUCLEOTIDE SEQUENCE</scope>
    <source>
        <strain evidence="3">DSM 26232</strain>
    </source>
</reference>